<sequence>MERKSQILAMDETQERSNEVPAALLSALEESKPAPSIPQKIFTPLSKASQVVYNSLLNLNITPVPTFTHKHGVPTGLFRLPLEIRQQIYGLVTGDNTTFKISEGHHKVGSSHGSFNNGPTSLLQTCRQIYTEASTRIYTRNTFNFQHHNDFLAFTHAVNPVHLNQITCLDFDMDSIIRVDGTPYDHQCPRYTVYWIDGVKPQWSHVWSIIAAMDNLMGLKVILQDPGFPEWSGMQCLCVHESDILAPLLHVKRKLDFFEVDVPWVSLKHTSISPDAPFRLTRRGIKMP</sequence>
<dbReference type="InterPro" id="IPR056632">
    <property type="entry name" value="DUF7730"/>
</dbReference>
<evidence type="ECO:0000259" key="1">
    <source>
        <dbReference type="Pfam" id="PF24864"/>
    </source>
</evidence>
<feature type="domain" description="DUF7730" evidence="1">
    <location>
        <begin position="114"/>
        <end position="282"/>
    </location>
</feature>
<protein>
    <recommendedName>
        <fullName evidence="1">DUF7730 domain-containing protein</fullName>
    </recommendedName>
</protein>
<dbReference type="OrthoDB" id="4757095at2759"/>
<gene>
    <name evidence="2" type="ORF">LSUE1_G004010</name>
</gene>
<keyword evidence="3" id="KW-1185">Reference proteome</keyword>
<dbReference type="PANTHER" id="PTHR38790">
    <property type="entry name" value="2EXR DOMAIN-CONTAINING PROTEIN-RELATED"/>
    <property type="match status" value="1"/>
</dbReference>
<dbReference type="Pfam" id="PF24864">
    <property type="entry name" value="DUF7730"/>
    <property type="match status" value="1"/>
</dbReference>
<evidence type="ECO:0000313" key="3">
    <source>
        <dbReference type="Proteomes" id="UP000469558"/>
    </source>
</evidence>
<dbReference type="AlphaFoldDB" id="A0A8T9C591"/>
<proteinExistence type="predicted"/>
<reference evidence="2 3" key="1">
    <citation type="submission" date="2018-05" db="EMBL/GenBank/DDBJ databases">
        <title>Genome sequencing and assembly of the regulated plant pathogen Lachnellula willkommii and related sister species for the development of diagnostic species identification markers.</title>
        <authorList>
            <person name="Giroux E."/>
            <person name="Bilodeau G."/>
        </authorList>
    </citation>
    <scope>NUCLEOTIDE SEQUENCE [LARGE SCALE GENOMIC DNA]</scope>
    <source>
        <strain evidence="2 3">CBS 268.59</strain>
    </source>
</reference>
<evidence type="ECO:0000313" key="2">
    <source>
        <dbReference type="EMBL" id="TVY80821.1"/>
    </source>
</evidence>
<organism evidence="2 3">
    <name type="scientific">Lachnellula suecica</name>
    <dbReference type="NCBI Taxonomy" id="602035"/>
    <lineage>
        <taxon>Eukaryota</taxon>
        <taxon>Fungi</taxon>
        <taxon>Dikarya</taxon>
        <taxon>Ascomycota</taxon>
        <taxon>Pezizomycotina</taxon>
        <taxon>Leotiomycetes</taxon>
        <taxon>Helotiales</taxon>
        <taxon>Lachnaceae</taxon>
        <taxon>Lachnellula</taxon>
    </lineage>
</organism>
<comment type="caution">
    <text evidence="2">The sequence shown here is derived from an EMBL/GenBank/DDBJ whole genome shotgun (WGS) entry which is preliminary data.</text>
</comment>
<dbReference type="Proteomes" id="UP000469558">
    <property type="component" value="Unassembled WGS sequence"/>
</dbReference>
<accession>A0A8T9C591</accession>
<name>A0A8T9C591_9HELO</name>
<dbReference type="EMBL" id="QGMK01000603">
    <property type="protein sequence ID" value="TVY80821.1"/>
    <property type="molecule type" value="Genomic_DNA"/>
</dbReference>